<gene>
    <name evidence="1" type="ORF">T9R20_06800</name>
</gene>
<keyword evidence="2" id="KW-1185">Reference proteome</keyword>
<name>A0ABZ0VFE8_9MICO</name>
<dbReference type="EMBL" id="CP139779">
    <property type="protein sequence ID" value="WQB71658.1"/>
    <property type="molecule type" value="Genomic_DNA"/>
</dbReference>
<proteinExistence type="predicted"/>
<protein>
    <submittedName>
        <fullName evidence="1">Uncharacterized protein</fullName>
    </submittedName>
</protein>
<dbReference type="RefSeq" id="WP_322411769.1">
    <property type="nucleotide sequence ID" value="NZ_CP139779.1"/>
</dbReference>
<evidence type="ECO:0000313" key="2">
    <source>
        <dbReference type="Proteomes" id="UP001324533"/>
    </source>
</evidence>
<accession>A0ABZ0VFE8</accession>
<organism evidence="1 2">
    <name type="scientific">Microbacterium invictum</name>
    <dbReference type="NCBI Taxonomy" id="515415"/>
    <lineage>
        <taxon>Bacteria</taxon>
        <taxon>Bacillati</taxon>
        <taxon>Actinomycetota</taxon>
        <taxon>Actinomycetes</taxon>
        <taxon>Micrococcales</taxon>
        <taxon>Microbacteriaceae</taxon>
        <taxon>Microbacterium</taxon>
    </lineage>
</organism>
<reference evidence="1 2" key="1">
    <citation type="submission" date="2023-06" db="EMBL/GenBank/DDBJ databases">
        <title>Rock-solubilizing bacteria, Microbacterium invictum, promotes re-establishment of vegetation in rocky wasteland by accelerating rock bio-weathering and reshaping soil bacterial community.</title>
        <authorList>
            <person name="Liu C."/>
        </authorList>
    </citation>
    <scope>NUCLEOTIDE SEQUENCE [LARGE SCALE GENOMIC DNA]</scope>
    <source>
        <strain evidence="1 2">X-18</strain>
    </source>
</reference>
<dbReference type="Proteomes" id="UP001324533">
    <property type="component" value="Chromosome"/>
</dbReference>
<sequence>MANYVEVRLIRVICHDMESSSAEHDVFALTGAVVADGQTFPFAHPAVPLKTGWTFSYQMPLFAGWVQQPSIGIGALGMDLDNSDGWAHSEDDVRKVTKAIAKAASYLPVPYIDSVIEHIPDAIDFFTGLDEDDEVFRWAENVPLERLAPGQTETKIIAPRVRGEKSALITISDWDYALEFAVTWQEPYPVFPPTRPISWSTQPDTDTMPAAWLGGWESASGGIECWITRTPGSLWNLDVHIKERLPNGEIREFDTLAAAVAGVTPAALRLGGPEAPTDDAPAPGAGDRVQLANGCLLEMRRVFADGVEISDRLIRYAGPARVDDVLDAPPIDIDLERPLHIG</sequence>
<evidence type="ECO:0000313" key="1">
    <source>
        <dbReference type="EMBL" id="WQB71658.1"/>
    </source>
</evidence>